<dbReference type="InterPro" id="IPR035985">
    <property type="entry name" value="Ubiquitin-activating_enz"/>
</dbReference>
<organism evidence="2 3">
    <name type="scientific">Paenibacillus psychroresistens</name>
    <dbReference type="NCBI Taxonomy" id="1778678"/>
    <lineage>
        <taxon>Bacteria</taxon>
        <taxon>Bacillati</taxon>
        <taxon>Bacillota</taxon>
        <taxon>Bacilli</taxon>
        <taxon>Bacillales</taxon>
        <taxon>Paenibacillaceae</taxon>
        <taxon>Paenibacillus</taxon>
    </lineage>
</organism>
<evidence type="ECO:0000259" key="1">
    <source>
        <dbReference type="Pfam" id="PF00899"/>
    </source>
</evidence>
<feature type="domain" description="THIF-type NAD/FAD binding fold" evidence="1">
    <location>
        <begin position="55"/>
        <end position="195"/>
    </location>
</feature>
<dbReference type="Proteomes" id="UP000426246">
    <property type="component" value="Chromosome"/>
</dbReference>
<protein>
    <submittedName>
        <fullName evidence="2">Bacteriocin maturation protein</fullName>
    </submittedName>
</protein>
<dbReference type="EMBL" id="CP034235">
    <property type="protein sequence ID" value="QGQ96598.1"/>
    <property type="molecule type" value="Genomic_DNA"/>
</dbReference>
<dbReference type="AlphaFoldDB" id="A0A6B8RMM0"/>
<dbReference type="OrthoDB" id="2369163at2"/>
<sequence length="529" mass="59650">MNQDHKVLAVGCGPFLLSLIASLLESGLCKFHVLITDSVLTDRQRLAKLVEQFYRTDPETSIEEIPFQKDKAEYLHEVIKPFQTILYVSQEGDIKELRSIHTICREEKKMFISAICIGQSGLVGPMVKPGVEGCWESSWRRIHRTALYKKMQLSAFSSAAGALLANIIVFELLKAVMRATESELKHNFFLLDMDTLEGDVHFFVPHPLVNERVSAKWVLDINQRVEQDAGNSDPDVLLQFFYQMTSAVSGIFQIWEEGDLTQLPLSQCRVQVADLLSEGPADLMNDIVCSEFTHKEARREAGLVGVEAYISRMTRLLVTSLHYNQKIVPGMIKPQEFVAFGAGETFAEGVCRGLQKCLNEELIKRHSNQTHSLKQVQLDAIEDKQCEYYWNALSKMQATPKIGLGENVFGFPVLYVGSGGYWYSCVGLNMTIALRNAMKQALRQVQNQTVCFAPQGIKDSLVDIEKVTPLNLVIRSFKNTTAQSEVLQTSLSILALNNKHLYVFDLELEPFLKNEPVKVFGMLLREDVC</sequence>
<dbReference type="InterPro" id="IPR000594">
    <property type="entry name" value="ThiF_NAD_FAD-bd"/>
</dbReference>
<evidence type="ECO:0000313" key="2">
    <source>
        <dbReference type="EMBL" id="QGQ96598.1"/>
    </source>
</evidence>
<name>A0A6B8RMM0_9BACL</name>
<dbReference type="GO" id="GO:0008641">
    <property type="term" value="F:ubiquitin-like modifier activating enzyme activity"/>
    <property type="evidence" value="ECO:0007669"/>
    <property type="project" value="InterPro"/>
</dbReference>
<dbReference type="RefSeq" id="WP_155701670.1">
    <property type="nucleotide sequence ID" value="NZ_CP034235.1"/>
</dbReference>
<evidence type="ECO:0000313" key="3">
    <source>
        <dbReference type="Proteomes" id="UP000426246"/>
    </source>
</evidence>
<dbReference type="SUPFAM" id="SSF69572">
    <property type="entry name" value="Activating enzymes of the ubiquitin-like proteins"/>
    <property type="match status" value="1"/>
</dbReference>
<accession>A0A6B8RMM0</accession>
<keyword evidence="3" id="KW-1185">Reference proteome</keyword>
<gene>
    <name evidence="2" type="ORF">EHS13_17810</name>
</gene>
<proteinExistence type="predicted"/>
<reference evidence="3" key="1">
    <citation type="submission" date="2018-11" db="EMBL/GenBank/DDBJ databases">
        <title>Complete genome sequence of Paenibacillus sp. ML311-T8.</title>
        <authorList>
            <person name="Nam Y.-D."/>
            <person name="Kang J."/>
            <person name="Chung W.-H."/>
            <person name="Park Y.S."/>
        </authorList>
    </citation>
    <scope>NUCLEOTIDE SEQUENCE [LARGE SCALE GENOMIC DNA]</scope>
    <source>
        <strain evidence="3">ML311-T8</strain>
    </source>
</reference>
<dbReference type="KEGG" id="ppsc:EHS13_17810"/>
<dbReference type="Pfam" id="PF00899">
    <property type="entry name" value="ThiF"/>
    <property type="match status" value="1"/>
</dbReference>
<dbReference type="Gene3D" id="3.40.50.720">
    <property type="entry name" value="NAD(P)-binding Rossmann-like Domain"/>
    <property type="match status" value="1"/>
</dbReference>